<dbReference type="InterPro" id="IPR050463">
    <property type="entry name" value="Gfo/Idh/MocA_oxidrdct_glycsds"/>
</dbReference>
<evidence type="ECO:0000313" key="3">
    <source>
        <dbReference type="EMBL" id="ADE53110.1"/>
    </source>
</evidence>
<dbReference type="PANTHER" id="PTHR43818">
    <property type="entry name" value="BCDNA.GH03377"/>
    <property type="match status" value="1"/>
</dbReference>
<protein>
    <submittedName>
        <fullName evidence="3">Oxidoreductase domain protein</fullName>
    </submittedName>
</protein>
<keyword evidence="4" id="KW-1185">Reference proteome</keyword>
<dbReference type="STRING" id="583355.Caka_0081"/>
<reference evidence="3 4" key="1">
    <citation type="journal article" date="2010" name="Stand. Genomic Sci.">
        <title>Complete genome sequence of Coraliomargarita akajimensis type strain (04OKA010-24).</title>
        <authorList>
            <person name="Mavromatis K."/>
            <person name="Abt B."/>
            <person name="Brambilla E."/>
            <person name="Lapidus A."/>
            <person name="Copeland A."/>
            <person name="Deshpande S."/>
            <person name="Nolan M."/>
            <person name="Lucas S."/>
            <person name="Tice H."/>
            <person name="Cheng J.F."/>
            <person name="Han C."/>
            <person name="Detter J.C."/>
            <person name="Woyke T."/>
            <person name="Goodwin L."/>
            <person name="Pitluck S."/>
            <person name="Held B."/>
            <person name="Brettin T."/>
            <person name="Tapia R."/>
            <person name="Ivanova N."/>
            <person name="Mikhailova N."/>
            <person name="Pati A."/>
            <person name="Liolios K."/>
            <person name="Chen A."/>
            <person name="Palaniappan K."/>
            <person name="Land M."/>
            <person name="Hauser L."/>
            <person name="Chang Y.J."/>
            <person name="Jeffries C.D."/>
            <person name="Rohde M."/>
            <person name="Goker M."/>
            <person name="Bristow J."/>
            <person name="Eisen J.A."/>
            <person name="Markowitz V."/>
            <person name="Hugenholtz P."/>
            <person name="Klenk H.P."/>
            <person name="Kyrpides N.C."/>
        </authorList>
    </citation>
    <scope>NUCLEOTIDE SEQUENCE [LARGE SCALE GENOMIC DNA]</scope>
    <source>
        <strain evidence="4">DSM 45221 / IAM 15411 / JCM 23193 / KCTC 12865</strain>
    </source>
</reference>
<dbReference type="OrthoDB" id="9767999at2"/>
<dbReference type="KEGG" id="caa:Caka_0081"/>
<proteinExistence type="predicted"/>
<name>D5EL08_CORAD</name>
<dbReference type="GO" id="GO:0000166">
    <property type="term" value="F:nucleotide binding"/>
    <property type="evidence" value="ECO:0007669"/>
    <property type="project" value="InterPro"/>
</dbReference>
<dbReference type="Pfam" id="PF19051">
    <property type="entry name" value="GFO_IDH_MocA_C2"/>
    <property type="match status" value="1"/>
</dbReference>
<evidence type="ECO:0000259" key="1">
    <source>
        <dbReference type="Pfam" id="PF01408"/>
    </source>
</evidence>
<dbReference type="InterPro" id="IPR036291">
    <property type="entry name" value="NAD(P)-bd_dom_sf"/>
</dbReference>
<evidence type="ECO:0000313" key="4">
    <source>
        <dbReference type="Proteomes" id="UP000000925"/>
    </source>
</evidence>
<dbReference type="Gene3D" id="3.40.50.720">
    <property type="entry name" value="NAD(P)-binding Rossmann-like Domain"/>
    <property type="match status" value="1"/>
</dbReference>
<dbReference type="InterPro" id="IPR000683">
    <property type="entry name" value="Gfo/Idh/MocA-like_OxRdtase_N"/>
</dbReference>
<dbReference type="Proteomes" id="UP000000925">
    <property type="component" value="Chromosome"/>
</dbReference>
<dbReference type="HOGENOM" id="CLU_023194_24_0_0"/>
<dbReference type="PROSITE" id="PS51318">
    <property type="entry name" value="TAT"/>
    <property type="match status" value="1"/>
</dbReference>
<dbReference type="Pfam" id="PF01408">
    <property type="entry name" value="GFO_IDH_MocA"/>
    <property type="match status" value="1"/>
</dbReference>
<dbReference type="SUPFAM" id="SSF55347">
    <property type="entry name" value="Glyceraldehyde-3-phosphate dehydrogenase-like, C-terminal domain"/>
    <property type="match status" value="1"/>
</dbReference>
<dbReference type="Gene3D" id="3.30.360.10">
    <property type="entry name" value="Dihydrodipicolinate Reductase, domain 2"/>
    <property type="match status" value="1"/>
</dbReference>
<dbReference type="SUPFAM" id="SSF51735">
    <property type="entry name" value="NAD(P)-binding Rossmann-fold domains"/>
    <property type="match status" value="1"/>
</dbReference>
<dbReference type="RefSeq" id="WP_013041836.1">
    <property type="nucleotide sequence ID" value="NC_014008.1"/>
</dbReference>
<feature type="domain" description="Gfo/Idh/MocA-like oxidoreductase N-terminal" evidence="1">
    <location>
        <begin position="37"/>
        <end position="159"/>
    </location>
</feature>
<dbReference type="InterPro" id="IPR043906">
    <property type="entry name" value="Gfo/Idh/MocA_OxRdtase_bact_C"/>
</dbReference>
<accession>D5EL08</accession>
<dbReference type="AlphaFoldDB" id="D5EL08"/>
<feature type="domain" description="Gfo/Idh/MocA-like oxidoreductase bacterial type C-terminal" evidence="2">
    <location>
        <begin position="198"/>
        <end position="273"/>
    </location>
</feature>
<dbReference type="PANTHER" id="PTHR43818:SF5">
    <property type="entry name" value="OXIDOREDUCTASE FAMILY PROTEIN"/>
    <property type="match status" value="1"/>
</dbReference>
<organism evidence="3 4">
    <name type="scientific">Coraliomargarita akajimensis (strain DSM 45221 / IAM 15411 / JCM 23193 / KCTC 12865 / 04OKA010-24)</name>
    <dbReference type="NCBI Taxonomy" id="583355"/>
    <lineage>
        <taxon>Bacteria</taxon>
        <taxon>Pseudomonadati</taxon>
        <taxon>Verrucomicrobiota</taxon>
        <taxon>Opitutia</taxon>
        <taxon>Puniceicoccales</taxon>
        <taxon>Coraliomargaritaceae</taxon>
        <taxon>Coraliomargarita</taxon>
    </lineage>
</organism>
<dbReference type="InterPro" id="IPR006311">
    <property type="entry name" value="TAT_signal"/>
</dbReference>
<gene>
    <name evidence="3" type="ordered locus">Caka_0081</name>
</gene>
<dbReference type="eggNOG" id="COG0673">
    <property type="taxonomic scope" value="Bacteria"/>
</dbReference>
<dbReference type="EMBL" id="CP001998">
    <property type="protein sequence ID" value="ADE53110.1"/>
    <property type="molecule type" value="Genomic_DNA"/>
</dbReference>
<evidence type="ECO:0000259" key="2">
    <source>
        <dbReference type="Pfam" id="PF19051"/>
    </source>
</evidence>
<sequence length="436" mass="48456">MNLNRRNFLKGSATGLAVASLPNFSIGKPSTGESAQLRVGFVGLGKITQGLLRAFMQRTSVIAVCDVDTVRRDHAKQRVNEFYGNQDCATFVDYRDLLARDDIDVVVIATPDHWHATIVLDAALAGKDIYCEKPLTHDIDESIRVMQTIEQTGVVLQTGSQQRSMKEFRLAAELVRNGIAGKVKHIRSDFWGPGRDCNLGEESLEPGLDWNRWVGPAPLRPYHSVLSPRGFPKTFPQWRAYKEFGGGGVCDMGAHHLDIIQWALNMDQSGPVKALPPVGGGTGPGARLVYANGVEVSREKGYHVDFECENGRIMASRGKFHFELEGKTIQKFLTREDGGSLARAVALTEREFLQDASIRLAPEKESHIENFLNCIQSRKKPIANAEVGSRSAICCHLMNLSYYEQQAIHWDPKNLRFSDASCDPAWLTGSRRNYEA</sequence>